<evidence type="ECO:0000313" key="3">
    <source>
        <dbReference type="EMBL" id="WXB95272.1"/>
    </source>
</evidence>
<dbReference type="EMBL" id="CP147407">
    <property type="protein sequence ID" value="WXB95272.1"/>
    <property type="molecule type" value="Genomic_DNA"/>
</dbReference>
<dbReference type="PANTHER" id="PTHR39452:SF1">
    <property type="entry name" value="CHEY-P PHOSPHATASE CHEX"/>
    <property type="match status" value="1"/>
</dbReference>
<dbReference type="CDD" id="cd17906">
    <property type="entry name" value="CheX"/>
    <property type="match status" value="1"/>
</dbReference>
<dbReference type="InterPro" id="IPR028976">
    <property type="entry name" value="CheC-like_sf"/>
</dbReference>
<sequence>MTEYTYNLIITSTFESIKTMVPGTFHYELENSRLSTAAVQVGIIGEVKGSLLIEGNEDVFKDFGLKLYGMALEGEMLSSFIGEFANMVAGQMATNLSSKGMKLDITPPRLLEDTLGFNPYSHKQEGPLKVSFSESSL</sequence>
<feature type="domain" description="Chemotaxis phosphatase CheX-like" evidence="2">
    <location>
        <begin position="39"/>
        <end position="114"/>
    </location>
</feature>
<dbReference type="SUPFAM" id="SSF103039">
    <property type="entry name" value="CheC-like"/>
    <property type="match status" value="1"/>
</dbReference>
<dbReference type="RefSeq" id="WP_051860713.1">
    <property type="nucleotide sequence ID" value="NZ_CP147407.1"/>
</dbReference>
<accession>A0ABZ2NDE3</accession>
<evidence type="ECO:0000256" key="1">
    <source>
        <dbReference type="ARBA" id="ARBA00022500"/>
    </source>
</evidence>
<dbReference type="InterPro" id="IPR028051">
    <property type="entry name" value="CheX-like_dom"/>
</dbReference>
<dbReference type="Pfam" id="PF13690">
    <property type="entry name" value="CheX"/>
    <property type="match status" value="1"/>
</dbReference>
<dbReference type="Proteomes" id="UP001377337">
    <property type="component" value="Chromosome"/>
</dbReference>
<evidence type="ECO:0000259" key="2">
    <source>
        <dbReference type="Pfam" id="PF13690"/>
    </source>
</evidence>
<proteinExistence type="predicted"/>
<name>A0ABZ2NDE3_9BACI</name>
<keyword evidence="4" id="KW-1185">Reference proteome</keyword>
<organism evidence="3 4">
    <name type="scientific">Metabacillus sediminis</name>
    <dbReference type="NCBI Taxonomy" id="3117746"/>
    <lineage>
        <taxon>Bacteria</taxon>
        <taxon>Bacillati</taxon>
        <taxon>Bacillota</taxon>
        <taxon>Bacilli</taxon>
        <taxon>Bacillales</taxon>
        <taxon>Bacillaceae</taxon>
        <taxon>Metabacillus</taxon>
    </lineage>
</organism>
<dbReference type="PANTHER" id="PTHR39452">
    <property type="entry name" value="CHEY-P PHOSPHATASE CHEX"/>
    <property type="match status" value="1"/>
</dbReference>
<dbReference type="Gene3D" id="3.40.1550.10">
    <property type="entry name" value="CheC-like"/>
    <property type="match status" value="1"/>
</dbReference>
<dbReference type="InterPro" id="IPR038756">
    <property type="entry name" value="CheX-like"/>
</dbReference>
<keyword evidence="1" id="KW-0145">Chemotaxis</keyword>
<evidence type="ECO:0000313" key="4">
    <source>
        <dbReference type="Proteomes" id="UP001377337"/>
    </source>
</evidence>
<protein>
    <submittedName>
        <fullName evidence="3">Chemotaxis protein CheX</fullName>
    </submittedName>
</protein>
<reference evidence="3 4" key="1">
    <citation type="submission" date="2024-02" db="EMBL/GenBank/DDBJ databases">
        <title>Seven novel Bacillus-like species.</title>
        <authorList>
            <person name="Liu G."/>
        </authorList>
    </citation>
    <scope>NUCLEOTIDE SEQUENCE [LARGE SCALE GENOMIC DNA]</scope>
    <source>
        <strain evidence="3 4">FJAT-52054</strain>
    </source>
</reference>
<gene>
    <name evidence="3" type="ORF">WCV65_11860</name>
</gene>